<accession>A0A9N9BAF1</accession>
<feature type="transmembrane region" description="Helical" evidence="1">
    <location>
        <begin position="150"/>
        <end position="174"/>
    </location>
</feature>
<comment type="caution">
    <text evidence="2">The sequence shown here is derived from an EMBL/GenBank/DDBJ whole genome shotgun (WGS) entry which is preliminary data.</text>
</comment>
<feature type="transmembrane region" description="Helical" evidence="1">
    <location>
        <begin position="24"/>
        <end position="47"/>
    </location>
</feature>
<feature type="transmembrane region" description="Helical" evidence="1">
    <location>
        <begin position="110"/>
        <end position="130"/>
    </location>
</feature>
<name>A0A9N9BAF1_9GLOM</name>
<keyword evidence="1" id="KW-0812">Transmembrane</keyword>
<sequence>MERQNLKSKPGKKSDSHLDEYIDILYGLHYGAFGIFCFVCIFGFTVYGKKLTEIVSEGSQMLKATTVYSSENGYRKGNGSTWRFSEFGSRGKELEVKHRGLKRSVMKIKLIHHIFTIIFFLMGVQLISFACFHDRIMSNLFLSMSYAINALLALLVLDAIILITIASSCVNAFVKTRAKTDNDNSVDLPTSAQISIPLLKLPPAAAIPLQRARESITMSIIQLERGDTGGNRMYV</sequence>
<keyword evidence="1" id="KW-0472">Membrane</keyword>
<keyword evidence="1" id="KW-1133">Transmembrane helix</keyword>
<dbReference type="AlphaFoldDB" id="A0A9N9BAF1"/>
<evidence type="ECO:0000256" key="1">
    <source>
        <dbReference type="SAM" id="Phobius"/>
    </source>
</evidence>
<gene>
    <name evidence="2" type="ORF">POCULU_LOCUS5296</name>
</gene>
<proteinExistence type="predicted"/>
<evidence type="ECO:0000313" key="3">
    <source>
        <dbReference type="Proteomes" id="UP000789572"/>
    </source>
</evidence>
<protein>
    <submittedName>
        <fullName evidence="2">9153_t:CDS:1</fullName>
    </submittedName>
</protein>
<keyword evidence="3" id="KW-1185">Reference proteome</keyword>
<evidence type="ECO:0000313" key="2">
    <source>
        <dbReference type="EMBL" id="CAG8556604.1"/>
    </source>
</evidence>
<dbReference type="Proteomes" id="UP000789572">
    <property type="component" value="Unassembled WGS sequence"/>
</dbReference>
<dbReference type="EMBL" id="CAJVPJ010000790">
    <property type="protein sequence ID" value="CAG8556604.1"/>
    <property type="molecule type" value="Genomic_DNA"/>
</dbReference>
<organism evidence="2 3">
    <name type="scientific">Paraglomus occultum</name>
    <dbReference type="NCBI Taxonomy" id="144539"/>
    <lineage>
        <taxon>Eukaryota</taxon>
        <taxon>Fungi</taxon>
        <taxon>Fungi incertae sedis</taxon>
        <taxon>Mucoromycota</taxon>
        <taxon>Glomeromycotina</taxon>
        <taxon>Glomeromycetes</taxon>
        <taxon>Paraglomerales</taxon>
        <taxon>Paraglomeraceae</taxon>
        <taxon>Paraglomus</taxon>
    </lineage>
</organism>
<reference evidence="2" key="1">
    <citation type="submission" date="2021-06" db="EMBL/GenBank/DDBJ databases">
        <authorList>
            <person name="Kallberg Y."/>
            <person name="Tangrot J."/>
            <person name="Rosling A."/>
        </authorList>
    </citation>
    <scope>NUCLEOTIDE SEQUENCE</scope>
    <source>
        <strain evidence="2">IA702</strain>
    </source>
</reference>